<dbReference type="PRINTS" id="PR01243">
    <property type="entry name" value="NUCDPKINASE"/>
</dbReference>
<evidence type="ECO:0000256" key="7">
    <source>
        <dbReference type="PROSITE-ProRule" id="PRU00706"/>
    </source>
</evidence>
<evidence type="ECO:0000313" key="10">
    <source>
        <dbReference type="EMBL" id="RKP34564.1"/>
    </source>
</evidence>
<evidence type="ECO:0000256" key="8">
    <source>
        <dbReference type="RuleBase" id="RU004011"/>
    </source>
</evidence>
<dbReference type="InterPro" id="IPR034907">
    <property type="entry name" value="NDK-like_dom"/>
</dbReference>
<reference evidence="11" key="1">
    <citation type="journal article" date="2018" name="Nat. Microbiol.">
        <title>Leveraging single-cell genomics to expand the fungal tree of life.</title>
        <authorList>
            <person name="Ahrendt S.R."/>
            <person name="Quandt C.A."/>
            <person name="Ciobanu D."/>
            <person name="Clum A."/>
            <person name="Salamov A."/>
            <person name="Andreopoulos B."/>
            <person name="Cheng J.F."/>
            <person name="Woyke T."/>
            <person name="Pelin A."/>
            <person name="Henrissat B."/>
            <person name="Reynolds N.K."/>
            <person name="Benny G.L."/>
            <person name="Smith M.E."/>
            <person name="James T.Y."/>
            <person name="Grigoriev I.V."/>
        </authorList>
    </citation>
    <scope>NUCLEOTIDE SEQUENCE [LARGE SCALE GENOMIC DNA]</scope>
    <source>
        <strain evidence="11">RSA 468</strain>
    </source>
</reference>
<evidence type="ECO:0000313" key="11">
    <source>
        <dbReference type="Proteomes" id="UP000268162"/>
    </source>
</evidence>
<dbReference type="GO" id="GO:0005524">
    <property type="term" value="F:ATP binding"/>
    <property type="evidence" value="ECO:0007669"/>
    <property type="project" value="UniProtKB-KW"/>
</dbReference>
<organism evidence="10 11">
    <name type="scientific">Dimargaris cristalligena</name>
    <dbReference type="NCBI Taxonomy" id="215637"/>
    <lineage>
        <taxon>Eukaryota</taxon>
        <taxon>Fungi</taxon>
        <taxon>Fungi incertae sedis</taxon>
        <taxon>Zoopagomycota</taxon>
        <taxon>Kickxellomycotina</taxon>
        <taxon>Dimargaritomycetes</taxon>
        <taxon>Dimargaritales</taxon>
        <taxon>Dimargaritaceae</taxon>
        <taxon>Dimargaris</taxon>
    </lineage>
</organism>
<evidence type="ECO:0000259" key="9">
    <source>
        <dbReference type="SMART" id="SM00562"/>
    </source>
</evidence>
<dbReference type="SMART" id="SM00562">
    <property type="entry name" value="NDK"/>
    <property type="match status" value="1"/>
</dbReference>
<accession>A0A4P9ZMG4</accession>
<dbReference type="EMBL" id="ML003153">
    <property type="protein sequence ID" value="RKP34564.1"/>
    <property type="molecule type" value="Genomic_DNA"/>
</dbReference>
<keyword evidence="11" id="KW-1185">Reference proteome</keyword>
<dbReference type="AlphaFoldDB" id="A0A4P9ZMG4"/>
<evidence type="ECO:0000256" key="6">
    <source>
        <dbReference type="ARBA" id="ARBA00022840"/>
    </source>
</evidence>
<evidence type="ECO:0000256" key="4">
    <source>
        <dbReference type="ARBA" id="ARBA00022741"/>
    </source>
</evidence>
<keyword evidence="6" id="KW-0067">ATP-binding</keyword>
<comment type="similarity">
    <text evidence="1 7 8">Belongs to the NDK family.</text>
</comment>
<sequence length="139" mass="15651">MVIGAVEQTFAFIKPDGMSNGHKEAILNQIQARGYKVVRSIEKQLAREEAASFYDYHVGQVYYEQYATFMSSGPVLIMILEGENIIEGWREMMGPTNPIKARRDAPMSIRAKYGSMTTRNAVHGSSSETSARRGIDFFF</sequence>
<dbReference type="SUPFAM" id="SSF54919">
    <property type="entry name" value="Nucleoside diphosphate kinase, NDK"/>
    <property type="match status" value="1"/>
</dbReference>
<evidence type="ECO:0000256" key="1">
    <source>
        <dbReference type="ARBA" id="ARBA00008142"/>
    </source>
</evidence>
<dbReference type="STRING" id="215637.A0A4P9ZMG4"/>
<evidence type="ECO:0000256" key="3">
    <source>
        <dbReference type="ARBA" id="ARBA00022679"/>
    </source>
</evidence>
<evidence type="ECO:0000256" key="5">
    <source>
        <dbReference type="ARBA" id="ARBA00022777"/>
    </source>
</evidence>
<dbReference type="PANTHER" id="PTHR46161">
    <property type="entry name" value="NUCLEOSIDE DIPHOSPHATE KINASE"/>
    <property type="match status" value="1"/>
</dbReference>
<feature type="domain" description="Nucleoside diphosphate kinase-like" evidence="9">
    <location>
        <begin position="6"/>
        <end position="139"/>
    </location>
</feature>
<dbReference type="GO" id="GO:0006228">
    <property type="term" value="P:UTP biosynthetic process"/>
    <property type="evidence" value="ECO:0007669"/>
    <property type="project" value="InterPro"/>
</dbReference>
<dbReference type="GO" id="GO:0006241">
    <property type="term" value="P:CTP biosynthetic process"/>
    <property type="evidence" value="ECO:0007669"/>
    <property type="project" value="InterPro"/>
</dbReference>
<gene>
    <name evidence="10" type="ORF">BJ085DRAFT_13780</name>
</gene>
<keyword evidence="5 10" id="KW-0418">Kinase</keyword>
<dbReference type="Pfam" id="PF00334">
    <property type="entry name" value="NDK"/>
    <property type="match status" value="1"/>
</dbReference>
<dbReference type="Gene3D" id="3.30.70.141">
    <property type="entry name" value="Nucleoside diphosphate kinase-like domain"/>
    <property type="match status" value="1"/>
</dbReference>
<dbReference type="PROSITE" id="PS51374">
    <property type="entry name" value="NDPK_LIKE"/>
    <property type="match status" value="1"/>
</dbReference>
<evidence type="ECO:0000256" key="2">
    <source>
        <dbReference type="ARBA" id="ARBA00017632"/>
    </source>
</evidence>
<dbReference type="GO" id="GO:0006183">
    <property type="term" value="P:GTP biosynthetic process"/>
    <property type="evidence" value="ECO:0007669"/>
    <property type="project" value="InterPro"/>
</dbReference>
<dbReference type="InterPro" id="IPR036850">
    <property type="entry name" value="NDK-like_dom_sf"/>
</dbReference>
<name>A0A4P9ZMG4_9FUNG</name>
<dbReference type="Proteomes" id="UP000268162">
    <property type="component" value="Unassembled WGS sequence"/>
</dbReference>
<dbReference type="PANTHER" id="PTHR46161:SF3">
    <property type="entry name" value="NUCLEOSIDE DIPHOSPHATE KINASE DDB_G0292928-RELATED"/>
    <property type="match status" value="1"/>
</dbReference>
<feature type="non-terminal residue" evidence="10">
    <location>
        <position position="139"/>
    </location>
</feature>
<comment type="caution">
    <text evidence="7">Lacks conserved residue(s) required for the propagation of feature annotation.</text>
</comment>
<dbReference type="GO" id="GO:0004550">
    <property type="term" value="F:nucleoside diphosphate kinase activity"/>
    <property type="evidence" value="ECO:0007669"/>
    <property type="project" value="InterPro"/>
</dbReference>
<protein>
    <recommendedName>
        <fullName evidence="2">Nucleoside diphosphate kinase</fullName>
    </recommendedName>
</protein>
<keyword evidence="3" id="KW-0808">Transferase</keyword>
<proteinExistence type="inferred from homology"/>
<dbReference type="InterPro" id="IPR001564">
    <property type="entry name" value="Nucleoside_diP_kinase"/>
</dbReference>
<keyword evidence="4" id="KW-0547">Nucleotide-binding</keyword>